<organism evidence="1 2">
    <name type="scientific">Immersiella caudata</name>
    <dbReference type="NCBI Taxonomy" id="314043"/>
    <lineage>
        <taxon>Eukaryota</taxon>
        <taxon>Fungi</taxon>
        <taxon>Dikarya</taxon>
        <taxon>Ascomycota</taxon>
        <taxon>Pezizomycotina</taxon>
        <taxon>Sordariomycetes</taxon>
        <taxon>Sordariomycetidae</taxon>
        <taxon>Sordariales</taxon>
        <taxon>Lasiosphaeriaceae</taxon>
        <taxon>Immersiella</taxon>
    </lineage>
</organism>
<protein>
    <submittedName>
        <fullName evidence="1">Uncharacterized protein</fullName>
    </submittedName>
</protein>
<evidence type="ECO:0000313" key="1">
    <source>
        <dbReference type="EMBL" id="KAK0611971.1"/>
    </source>
</evidence>
<name>A0AA39T1Z2_9PEZI</name>
<proteinExistence type="predicted"/>
<gene>
    <name evidence="1" type="ORF">B0T14DRAFT_531352</name>
</gene>
<dbReference type="Proteomes" id="UP001175000">
    <property type="component" value="Unassembled WGS sequence"/>
</dbReference>
<dbReference type="AlphaFoldDB" id="A0AA39T1Z2"/>
<accession>A0AA39T1Z2</accession>
<evidence type="ECO:0000313" key="2">
    <source>
        <dbReference type="Proteomes" id="UP001175000"/>
    </source>
</evidence>
<keyword evidence="2" id="KW-1185">Reference proteome</keyword>
<reference evidence="1" key="1">
    <citation type="submission" date="2023-06" db="EMBL/GenBank/DDBJ databases">
        <title>Genome-scale phylogeny and comparative genomics of the fungal order Sordariales.</title>
        <authorList>
            <consortium name="Lawrence Berkeley National Laboratory"/>
            <person name="Hensen N."/>
            <person name="Bonometti L."/>
            <person name="Westerberg I."/>
            <person name="Brannstrom I.O."/>
            <person name="Guillou S."/>
            <person name="Cros-Aarteil S."/>
            <person name="Calhoun S."/>
            <person name="Haridas S."/>
            <person name="Kuo A."/>
            <person name="Mondo S."/>
            <person name="Pangilinan J."/>
            <person name="Riley R."/>
            <person name="Labutti K."/>
            <person name="Andreopoulos B."/>
            <person name="Lipzen A."/>
            <person name="Chen C."/>
            <person name="Yanf M."/>
            <person name="Daum C."/>
            <person name="Ng V."/>
            <person name="Clum A."/>
            <person name="Steindorff A."/>
            <person name="Ohm R."/>
            <person name="Martin F."/>
            <person name="Silar P."/>
            <person name="Natvig D."/>
            <person name="Lalanne C."/>
            <person name="Gautier V."/>
            <person name="Ament-Velasquez S.L."/>
            <person name="Kruys A."/>
            <person name="Hutchinson M.I."/>
            <person name="Powell A.J."/>
            <person name="Barry K."/>
            <person name="Miller A.N."/>
            <person name="Grigoriev I.V."/>
            <person name="Debuchy R."/>
            <person name="Gladieux P."/>
            <person name="Thoren M.H."/>
            <person name="Johannesson H."/>
        </authorList>
    </citation>
    <scope>NUCLEOTIDE SEQUENCE</scope>
    <source>
        <strain evidence="1">CBS 606.72</strain>
    </source>
</reference>
<comment type="caution">
    <text evidence="1">The sequence shown here is derived from an EMBL/GenBank/DDBJ whole genome shotgun (WGS) entry which is preliminary data.</text>
</comment>
<sequence>MCDECCHTGFPFFAQVSVEVMELGSESSIRPRLASCELQILGYHLTRESYSTAQYNYSR</sequence>
<dbReference type="EMBL" id="JAULSU010000007">
    <property type="protein sequence ID" value="KAK0611971.1"/>
    <property type="molecule type" value="Genomic_DNA"/>
</dbReference>